<accession>A7E9H0</accession>
<reference evidence="3" key="1">
    <citation type="journal article" date="2011" name="PLoS Genet.">
        <title>Genomic analysis of the necrotrophic fungal pathogens Sclerotinia sclerotiorum and Botrytis cinerea.</title>
        <authorList>
            <person name="Amselem J."/>
            <person name="Cuomo C.A."/>
            <person name="van Kan J.A."/>
            <person name="Viaud M."/>
            <person name="Benito E.P."/>
            <person name="Couloux A."/>
            <person name="Coutinho P.M."/>
            <person name="de Vries R.P."/>
            <person name="Dyer P.S."/>
            <person name="Fillinger S."/>
            <person name="Fournier E."/>
            <person name="Gout L."/>
            <person name="Hahn M."/>
            <person name="Kohn L."/>
            <person name="Lapalu N."/>
            <person name="Plummer K.M."/>
            <person name="Pradier J.M."/>
            <person name="Quevillon E."/>
            <person name="Sharon A."/>
            <person name="Simon A."/>
            <person name="ten Have A."/>
            <person name="Tudzynski B."/>
            <person name="Tudzynski P."/>
            <person name="Wincker P."/>
            <person name="Andrew M."/>
            <person name="Anthouard V."/>
            <person name="Beever R.E."/>
            <person name="Beffa R."/>
            <person name="Benoit I."/>
            <person name="Bouzid O."/>
            <person name="Brault B."/>
            <person name="Chen Z."/>
            <person name="Choquer M."/>
            <person name="Collemare J."/>
            <person name="Cotton P."/>
            <person name="Danchin E.G."/>
            <person name="Da Silva C."/>
            <person name="Gautier A."/>
            <person name="Giraud C."/>
            <person name="Giraud T."/>
            <person name="Gonzalez C."/>
            <person name="Grossetete S."/>
            <person name="Guldener U."/>
            <person name="Henrissat B."/>
            <person name="Howlett B.J."/>
            <person name="Kodira C."/>
            <person name="Kretschmer M."/>
            <person name="Lappartient A."/>
            <person name="Leroch M."/>
            <person name="Levis C."/>
            <person name="Mauceli E."/>
            <person name="Neuveglise C."/>
            <person name="Oeser B."/>
            <person name="Pearson M."/>
            <person name="Poulain J."/>
            <person name="Poussereau N."/>
            <person name="Quesneville H."/>
            <person name="Rascle C."/>
            <person name="Schumacher J."/>
            <person name="Segurens B."/>
            <person name="Sexton A."/>
            <person name="Silva E."/>
            <person name="Sirven C."/>
            <person name="Soanes D.M."/>
            <person name="Talbot N.J."/>
            <person name="Templeton M."/>
            <person name="Yandava C."/>
            <person name="Yarden O."/>
            <person name="Zeng Q."/>
            <person name="Rollins J.A."/>
            <person name="Lebrun M.H."/>
            <person name="Dickman M."/>
        </authorList>
    </citation>
    <scope>NUCLEOTIDE SEQUENCE [LARGE SCALE GENOMIC DNA]</scope>
    <source>
        <strain evidence="3">ATCC 18683 / 1980 / Ss-1</strain>
    </source>
</reference>
<dbReference type="KEGG" id="ssl:SS1G_01950"/>
<gene>
    <name evidence="2" type="ORF">SS1G_01950</name>
</gene>
<feature type="chain" id="PRO_5002708214" evidence="1">
    <location>
        <begin position="19"/>
        <end position="52"/>
    </location>
</feature>
<dbReference type="HOGENOM" id="CLU_3088669_0_0_1"/>
<dbReference type="AlphaFoldDB" id="A7E9H0"/>
<keyword evidence="1" id="KW-0732">Signal</keyword>
<dbReference type="Proteomes" id="UP000001312">
    <property type="component" value="Unassembled WGS sequence"/>
</dbReference>
<dbReference type="RefSeq" id="XP_001597754.1">
    <property type="nucleotide sequence ID" value="XM_001597704.1"/>
</dbReference>
<dbReference type="GeneID" id="5493566"/>
<name>A7E9H0_SCLS1</name>
<evidence type="ECO:0000256" key="1">
    <source>
        <dbReference type="SAM" id="SignalP"/>
    </source>
</evidence>
<organism evidence="2 3">
    <name type="scientific">Sclerotinia sclerotiorum (strain ATCC 18683 / 1980 / Ss-1)</name>
    <name type="common">White mold</name>
    <name type="synonym">Whetzelinia sclerotiorum</name>
    <dbReference type="NCBI Taxonomy" id="665079"/>
    <lineage>
        <taxon>Eukaryota</taxon>
        <taxon>Fungi</taxon>
        <taxon>Dikarya</taxon>
        <taxon>Ascomycota</taxon>
        <taxon>Pezizomycotina</taxon>
        <taxon>Leotiomycetes</taxon>
        <taxon>Helotiales</taxon>
        <taxon>Sclerotiniaceae</taxon>
        <taxon>Sclerotinia</taxon>
    </lineage>
</organism>
<dbReference type="InParanoid" id="A7E9H0"/>
<feature type="signal peptide" evidence="1">
    <location>
        <begin position="1"/>
        <end position="18"/>
    </location>
</feature>
<keyword evidence="3" id="KW-1185">Reference proteome</keyword>
<evidence type="ECO:0000313" key="3">
    <source>
        <dbReference type="Proteomes" id="UP000001312"/>
    </source>
</evidence>
<dbReference type="EMBL" id="CH476622">
    <property type="protein sequence ID" value="EDN97022.1"/>
    <property type="molecule type" value="Genomic_DNA"/>
</dbReference>
<protein>
    <submittedName>
        <fullName evidence="2">Uncharacterized protein</fullName>
    </submittedName>
</protein>
<sequence>MAGLWMLDVLLLRHFWGGDVVYSVGYSVWSMDGVMHMLRLEGTFGWMGNYYM</sequence>
<proteinExistence type="predicted"/>
<evidence type="ECO:0000313" key="2">
    <source>
        <dbReference type="EMBL" id="EDN97022.1"/>
    </source>
</evidence>